<dbReference type="Gene3D" id="1.10.1040.10">
    <property type="entry name" value="N-(1-d-carboxylethyl)-l-norvaline Dehydrogenase, domain 2"/>
    <property type="match status" value="1"/>
</dbReference>
<feature type="region of interest" description="Disordered" evidence="4">
    <location>
        <begin position="334"/>
        <end position="368"/>
    </location>
</feature>
<organism evidence="7 8">
    <name type="scientific">Cercophora newfieldiana</name>
    <dbReference type="NCBI Taxonomy" id="92897"/>
    <lineage>
        <taxon>Eukaryota</taxon>
        <taxon>Fungi</taxon>
        <taxon>Dikarya</taxon>
        <taxon>Ascomycota</taxon>
        <taxon>Pezizomycotina</taxon>
        <taxon>Sordariomycetes</taxon>
        <taxon>Sordariomycetidae</taxon>
        <taxon>Sordariales</taxon>
        <taxon>Lasiosphaeriaceae</taxon>
        <taxon>Cercophora</taxon>
    </lineage>
</organism>
<keyword evidence="2" id="KW-0560">Oxidoreductase</keyword>
<dbReference type="Gene3D" id="3.40.50.720">
    <property type="entry name" value="NAD(P)-binding Rossmann-like Domain"/>
    <property type="match status" value="1"/>
</dbReference>
<dbReference type="AlphaFoldDB" id="A0AA40CNF1"/>
<gene>
    <name evidence="7" type="ORF">B0T16DRAFT_437945</name>
</gene>
<evidence type="ECO:0000256" key="4">
    <source>
        <dbReference type="SAM" id="MobiDB-lite"/>
    </source>
</evidence>
<dbReference type="GO" id="GO:0016616">
    <property type="term" value="F:oxidoreductase activity, acting on the CH-OH group of donors, NAD or NADP as acceptor"/>
    <property type="evidence" value="ECO:0007669"/>
    <property type="project" value="InterPro"/>
</dbReference>
<accession>A0AA40CNF1</accession>
<proteinExistence type="inferred from homology"/>
<evidence type="ECO:0000256" key="1">
    <source>
        <dbReference type="ARBA" id="ARBA00009463"/>
    </source>
</evidence>
<dbReference type="GO" id="GO:0006631">
    <property type="term" value="P:fatty acid metabolic process"/>
    <property type="evidence" value="ECO:0007669"/>
    <property type="project" value="InterPro"/>
</dbReference>
<evidence type="ECO:0000259" key="5">
    <source>
        <dbReference type="Pfam" id="PF00725"/>
    </source>
</evidence>
<name>A0AA40CNF1_9PEZI</name>
<evidence type="ECO:0000313" key="8">
    <source>
        <dbReference type="Proteomes" id="UP001174936"/>
    </source>
</evidence>
<dbReference type="Proteomes" id="UP001174936">
    <property type="component" value="Unassembled WGS sequence"/>
</dbReference>
<dbReference type="PANTHER" id="PTHR48075">
    <property type="entry name" value="3-HYDROXYACYL-COA DEHYDROGENASE FAMILY PROTEIN"/>
    <property type="match status" value="1"/>
</dbReference>
<dbReference type="GO" id="GO:0070403">
    <property type="term" value="F:NAD+ binding"/>
    <property type="evidence" value="ECO:0007669"/>
    <property type="project" value="InterPro"/>
</dbReference>
<dbReference type="InterPro" id="IPR036291">
    <property type="entry name" value="NAD(P)-bd_dom_sf"/>
</dbReference>
<dbReference type="SUPFAM" id="SSF48179">
    <property type="entry name" value="6-phosphogluconate dehydrogenase C-terminal domain-like"/>
    <property type="match status" value="1"/>
</dbReference>
<feature type="compositionally biased region" description="Basic and acidic residues" evidence="4">
    <location>
        <begin position="359"/>
        <end position="368"/>
    </location>
</feature>
<comment type="caution">
    <text evidence="7">The sequence shown here is derived from an EMBL/GenBank/DDBJ whole genome shotgun (WGS) entry which is preliminary data.</text>
</comment>
<sequence length="368" mass="40988">MRSLPTSHLTPSHLTALGLYFRSRKISNSPPSQWRPPSEQCLNERPVLVIGAGNHGRRIALMWASAVRPVTLYDTSPDALRSAIEWITDNLGAYCALRETAPGHVHVTDNIRVATTTGRWEGTKGESEVADIELHSGSKGPWMAIDCLPDVLDTKISVLSHVEDFLPGNCILASSSSSLQTAELAPHMQHPERLLNTHYFVPPRNRMVELMSSTYTHPEIFPFLEDQMVNVGLKPIRVPIGIQSPGFIFNRIWGAAKRETLAVLSEGVAKPKDVDALFRDFFHAEKGPCERMDEVGLDTVAKVEMHSLETQPELGKRHGVEWLKGEYVNRGKLGESSGDGLFTKEEREELKAMHKRDRFKPVDETTGA</sequence>
<evidence type="ECO:0000313" key="7">
    <source>
        <dbReference type="EMBL" id="KAK0643354.1"/>
    </source>
</evidence>
<comment type="similarity">
    <text evidence="1">Belongs to the 3-hydroxyacyl-CoA dehydrogenase family.</text>
</comment>
<dbReference type="PANTHER" id="PTHR48075:SF3">
    <property type="entry name" value="3-HYDROXYACYL-COA DEHYDROGENASE"/>
    <property type="match status" value="1"/>
</dbReference>
<dbReference type="Pfam" id="PF00725">
    <property type="entry name" value="3HCDH"/>
    <property type="match status" value="1"/>
</dbReference>
<evidence type="ECO:0000259" key="6">
    <source>
        <dbReference type="Pfam" id="PF02737"/>
    </source>
</evidence>
<dbReference type="InterPro" id="IPR013328">
    <property type="entry name" value="6PGD_dom2"/>
</dbReference>
<dbReference type="Pfam" id="PF02737">
    <property type="entry name" value="3HCDH_N"/>
    <property type="match status" value="1"/>
</dbReference>
<dbReference type="EMBL" id="JAULSV010000005">
    <property type="protein sequence ID" value="KAK0643354.1"/>
    <property type="molecule type" value="Genomic_DNA"/>
</dbReference>
<evidence type="ECO:0000256" key="2">
    <source>
        <dbReference type="ARBA" id="ARBA00023002"/>
    </source>
</evidence>
<feature type="domain" description="3-hydroxyacyl-CoA dehydrogenase NAD binding" evidence="6">
    <location>
        <begin position="47"/>
        <end position="238"/>
    </location>
</feature>
<dbReference type="InterPro" id="IPR008927">
    <property type="entry name" value="6-PGluconate_DH-like_C_sf"/>
</dbReference>
<dbReference type="InterPro" id="IPR006176">
    <property type="entry name" value="3-OHacyl-CoA_DH_NAD-bd"/>
</dbReference>
<feature type="compositionally biased region" description="Basic and acidic residues" evidence="4">
    <location>
        <begin position="342"/>
        <end position="352"/>
    </location>
</feature>
<feature type="site" description="Important for catalytic activity" evidence="3">
    <location>
        <position position="198"/>
    </location>
</feature>
<dbReference type="PIRSF" id="PIRSF000105">
    <property type="entry name" value="HCDH"/>
    <property type="match status" value="1"/>
</dbReference>
<dbReference type="InterPro" id="IPR006108">
    <property type="entry name" value="3HC_DH_C"/>
</dbReference>
<evidence type="ECO:0000256" key="3">
    <source>
        <dbReference type="PIRSR" id="PIRSR000105-1"/>
    </source>
</evidence>
<dbReference type="InterPro" id="IPR022694">
    <property type="entry name" value="3-OHacyl-CoA_DH"/>
</dbReference>
<feature type="domain" description="3-hydroxyacyl-CoA dehydrogenase C-terminal" evidence="5">
    <location>
        <begin position="246"/>
        <end position="342"/>
    </location>
</feature>
<evidence type="ECO:0008006" key="9">
    <source>
        <dbReference type="Google" id="ProtNLM"/>
    </source>
</evidence>
<keyword evidence="8" id="KW-1185">Reference proteome</keyword>
<reference evidence="7" key="1">
    <citation type="submission" date="2023-06" db="EMBL/GenBank/DDBJ databases">
        <title>Genome-scale phylogeny and comparative genomics of the fungal order Sordariales.</title>
        <authorList>
            <consortium name="Lawrence Berkeley National Laboratory"/>
            <person name="Hensen N."/>
            <person name="Bonometti L."/>
            <person name="Westerberg I."/>
            <person name="Brannstrom I.O."/>
            <person name="Guillou S."/>
            <person name="Cros-Aarteil S."/>
            <person name="Calhoun S."/>
            <person name="Haridas S."/>
            <person name="Kuo A."/>
            <person name="Mondo S."/>
            <person name="Pangilinan J."/>
            <person name="Riley R."/>
            <person name="Labutti K."/>
            <person name="Andreopoulos B."/>
            <person name="Lipzen A."/>
            <person name="Chen C."/>
            <person name="Yanf M."/>
            <person name="Daum C."/>
            <person name="Ng V."/>
            <person name="Clum A."/>
            <person name="Steindorff A."/>
            <person name="Ohm R."/>
            <person name="Martin F."/>
            <person name="Silar P."/>
            <person name="Natvig D."/>
            <person name="Lalanne C."/>
            <person name="Gautier V."/>
            <person name="Ament-Velasquez S.L."/>
            <person name="Kruys A."/>
            <person name="Hutchinson M.I."/>
            <person name="Powell A.J."/>
            <person name="Barry K."/>
            <person name="Miller A.N."/>
            <person name="Grigoriev I.V."/>
            <person name="Debuchy R."/>
            <person name="Gladieux P."/>
            <person name="Thoren M.H."/>
            <person name="Johannesson H."/>
        </authorList>
    </citation>
    <scope>NUCLEOTIDE SEQUENCE</scope>
    <source>
        <strain evidence="7">SMH2532-1</strain>
    </source>
</reference>
<protein>
    <recommendedName>
        <fullName evidence="9">3-hydroxyacyl-CoA dehydrogenase</fullName>
    </recommendedName>
</protein>
<dbReference type="SUPFAM" id="SSF51735">
    <property type="entry name" value="NAD(P)-binding Rossmann-fold domains"/>
    <property type="match status" value="1"/>
</dbReference>